<proteinExistence type="predicted"/>
<evidence type="ECO:0000256" key="1">
    <source>
        <dbReference type="SAM" id="MobiDB-lite"/>
    </source>
</evidence>
<accession>A0A067MSI6</accession>
<dbReference type="HOGENOM" id="CLU_1065560_0_0_1"/>
<keyword evidence="3" id="KW-1185">Reference proteome</keyword>
<dbReference type="Proteomes" id="UP000027195">
    <property type="component" value="Unassembled WGS sequence"/>
</dbReference>
<protein>
    <submittedName>
        <fullName evidence="2">Uncharacterized protein</fullName>
    </submittedName>
</protein>
<name>A0A067MSI6_BOTB1</name>
<dbReference type="InParanoid" id="A0A067MSI6"/>
<evidence type="ECO:0000313" key="3">
    <source>
        <dbReference type="Proteomes" id="UP000027195"/>
    </source>
</evidence>
<gene>
    <name evidence="2" type="ORF">BOTBODRAFT_143998</name>
</gene>
<dbReference type="AlphaFoldDB" id="A0A067MSI6"/>
<feature type="region of interest" description="Disordered" evidence="1">
    <location>
        <begin position="206"/>
        <end position="244"/>
    </location>
</feature>
<evidence type="ECO:0000313" key="2">
    <source>
        <dbReference type="EMBL" id="KDQ17670.1"/>
    </source>
</evidence>
<organism evidence="2 3">
    <name type="scientific">Botryobasidium botryosum (strain FD-172 SS1)</name>
    <dbReference type="NCBI Taxonomy" id="930990"/>
    <lineage>
        <taxon>Eukaryota</taxon>
        <taxon>Fungi</taxon>
        <taxon>Dikarya</taxon>
        <taxon>Basidiomycota</taxon>
        <taxon>Agaricomycotina</taxon>
        <taxon>Agaricomycetes</taxon>
        <taxon>Cantharellales</taxon>
        <taxon>Botryobasidiaceae</taxon>
        <taxon>Botryobasidium</taxon>
    </lineage>
</organism>
<dbReference type="EMBL" id="KL198023">
    <property type="protein sequence ID" value="KDQ17670.1"/>
    <property type="molecule type" value="Genomic_DNA"/>
</dbReference>
<reference evidence="3" key="1">
    <citation type="journal article" date="2014" name="Proc. Natl. Acad. Sci. U.S.A.">
        <title>Extensive sampling of basidiomycete genomes demonstrates inadequacy of the white-rot/brown-rot paradigm for wood decay fungi.</title>
        <authorList>
            <person name="Riley R."/>
            <person name="Salamov A.A."/>
            <person name="Brown D.W."/>
            <person name="Nagy L.G."/>
            <person name="Floudas D."/>
            <person name="Held B.W."/>
            <person name="Levasseur A."/>
            <person name="Lombard V."/>
            <person name="Morin E."/>
            <person name="Otillar R."/>
            <person name="Lindquist E.A."/>
            <person name="Sun H."/>
            <person name="LaButti K.M."/>
            <person name="Schmutz J."/>
            <person name="Jabbour D."/>
            <person name="Luo H."/>
            <person name="Baker S.E."/>
            <person name="Pisabarro A.G."/>
            <person name="Walton J.D."/>
            <person name="Blanchette R.A."/>
            <person name="Henrissat B."/>
            <person name="Martin F."/>
            <person name="Cullen D."/>
            <person name="Hibbett D.S."/>
            <person name="Grigoriev I.V."/>
        </authorList>
    </citation>
    <scope>NUCLEOTIDE SEQUENCE [LARGE SCALE GENOMIC DNA]</scope>
    <source>
        <strain evidence="3">FD-172 SS1</strain>
    </source>
</reference>
<sequence>MQHCNSVASLSQRSVPFPSVMYTDDPFADPLHIHKAENFLSKGAAHTISKSLNPFSDAARVPLNFSSLHDKAVVESIKDSLNPFLDPSEDTFWSARYFPARDDDELSIYEDEEEILLDPIPYLYSERDSSTTELLAPARAHEPPAYNTHLSTAEAPLEMILDNLYTAPCSPRPSQLSTFDWAPAHFVTKPTLSGLEKALPRVDQRVEPVPAQWSSDSPTQSSKPKERLMGKAANGRDLPAKPRSRMARCRRALWRRVAFFR</sequence>
<feature type="compositionally biased region" description="Polar residues" evidence="1">
    <location>
        <begin position="212"/>
        <end position="222"/>
    </location>
</feature>